<evidence type="ECO:0000313" key="2">
    <source>
        <dbReference type="EMBL" id="OPB40744.1"/>
    </source>
</evidence>
<dbReference type="Gene3D" id="3.40.50.720">
    <property type="entry name" value="NAD(P)-binding Rossmann-like Domain"/>
    <property type="match status" value="1"/>
</dbReference>
<reference evidence="2 3" key="1">
    <citation type="submission" date="2016-04" db="EMBL/GenBank/DDBJ databases">
        <title>Multiple horizontal gene transfer events from other fungi enriched the ability of the initially mycotrophic fungus Trichoderma (Ascomycota) to feed on dead plant biomass.</title>
        <authorList>
            <person name="Atanasova L."/>
            <person name="Chenthamara K."/>
            <person name="Zhang J."/>
            <person name="Grujic M."/>
            <person name="Henrissat B."/>
            <person name="Kuo A."/>
            <person name="Aertz A."/>
            <person name="Salamov A."/>
            <person name="Lipzen A."/>
            <person name="Labutti K."/>
            <person name="Barry K."/>
            <person name="Miao Y."/>
            <person name="Rahimi M.J."/>
            <person name="Shen Q."/>
            <person name="Grigoriev I.V."/>
            <person name="Kubicek C.P."/>
            <person name="Druzhinina I.S."/>
        </authorList>
    </citation>
    <scope>NUCLEOTIDE SEQUENCE [LARGE SCALE GENOMIC DNA]</scope>
    <source>
        <strain evidence="2 3">NJAU 4742</strain>
    </source>
</reference>
<dbReference type="AlphaFoldDB" id="A0A1T3CI23"/>
<evidence type="ECO:0008006" key="4">
    <source>
        <dbReference type="Google" id="ProtNLM"/>
    </source>
</evidence>
<dbReference type="PANTHER" id="PTHR43157:SF35">
    <property type="entry name" value="DEHYDROGENASE_REDUCTASE FAMILY PROTEIN, PUTATIVE-RELATED"/>
    <property type="match status" value="1"/>
</dbReference>
<dbReference type="EMBL" id="LVVK01000017">
    <property type="protein sequence ID" value="OPB40744.1"/>
    <property type="molecule type" value="Genomic_DNA"/>
</dbReference>
<sequence length="336" mass="37436">MTSKSFDLGRGDGYHFFRSQLSRPILPPHGISISGQTAILTGSNTGLGFACAKWLLELNVGRLIMAVRTPSKGEAAAAELRKRHKGAQIDVWQLDMLSYKSVQDFAAKCRTLDRLDIAILNAGVIEQSFQLGPQGHEKMFQVNYLSTVLLAFLLLPTLKEKSPRGHPGRLTIVGSCTAYFTKLPYRGSNPFLSTFDDQSKFNTSEQYPASKILAHFWILKLAERVKKEYVIVNLVDPGLVRGTEINRGVNPIIKMIFDTVMWGFGRTMRNGSSTYIDAAILRGDETHGSYLMDWKIQPYATPIYDSEGESLATRIWNETLAELAFANFEGILSTMA</sequence>
<name>A0A1T3CI23_9HYPO</name>
<evidence type="ECO:0000313" key="3">
    <source>
        <dbReference type="Proteomes" id="UP000191004"/>
    </source>
</evidence>
<dbReference type="Proteomes" id="UP000191004">
    <property type="component" value="Unassembled WGS sequence"/>
</dbReference>
<dbReference type="Pfam" id="PF00106">
    <property type="entry name" value="adh_short"/>
    <property type="match status" value="1"/>
</dbReference>
<accession>A0A1T3CI23</accession>
<dbReference type="GO" id="GO:0016491">
    <property type="term" value="F:oxidoreductase activity"/>
    <property type="evidence" value="ECO:0007669"/>
    <property type="project" value="UniProtKB-KW"/>
</dbReference>
<dbReference type="InterPro" id="IPR002347">
    <property type="entry name" value="SDR_fam"/>
</dbReference>
<dbReference type="PRINTS" id="PR00081">
    <property type="entry name" value="GDHRDH"/>
</dbReference>
<dbReference type="SUPFAM" id="SSF51735">
    <property type="entry name" value="NAD(P)-binding Rossmann-fold domains"/>
    <property type="match status" value="1"/>
</dbReference>
<keyword evidence="3" id="KW-1185">Reference proteome</keyword>
<comment type="caution">
    <text evidence="2">The sequence shown here is derived from an EMBL/GenBank/DDBJ whole genome shotgun (WGS) entry which is preliminary data.</text>
</comment>
<dbReference type="InterPro" id="IPR036291">
    <property type="entry name" value="NAD(P)-bd_dom_sf"/>
</dbReference>
<protein>
    <recommendedName>
        <fullName evidence="4">Short-chain dehydrogenase/reductase</fullName>
    </recommendedName>
</protein>
<evidence type="ECO:0000256" key="1">
    <source>
        <dbReference type="ARBA" id="ARBA00023002"/>
    </source>
</evidence>
<keyword evidence="1" id="KW-0560">Oxidoreductase</keyword>
<dbReference type="PANTHER" id="PTHR43157">
    <property type="entry name" value="PHOSPHATIDYLINOSITOL-GLYCAN BIOSYNTHESIS CLASS F PROTEIN-RELATED"/>
    <property type="match status" value="1"/>
</dbReference>
<dbReference type="OrthoDB" id="542013at2759"/>
<gene>
    <name evidence="2" type="ORF">A0O28_0008250</name>
</gene>
<organism evidence="2 3">
    <name type="scientific">Trichoderma guizhouense</name>
    <dbReference type="NCBI Taxonomy" id="1491466"/>
    <lineage>
        <taxon>Eukaryota</taxon>
        <taxon>Fungi</taxon>
        <taxon>Dikarya</taxon>
        <taxon>Ascomycota</taxon>
        <taxon>Pezizomycotina</taxon>
        <taxon>Sordariomycetes</taxon>
        <taxon>Hypocreomycetidae</taxon>
        <taxon>Hypocreales</taxon>
        <taxon>Hypocreaceae</taxon>
        <taxon>Trichoderma</taxon>
    </lineage>
</organism>
<proteinExistence type="predicted"/>